<dbReference type="AlphaFoldDB" id="A0A6J7D637"/>
<protein>
    <submittedName>
        <fullName evidence="1">Unannotated protein</fullName>
    </submittedName>
</protein>
<gene>
    <name evidence="1" type="ORF">UFOPK3401_00328</name>
</gene>
<accession>A0A6J7D637</accession>
<evidence type="ECO:0000313" key="1">
    <source>
        <dbReference type="EMBL" id="CAB4862533.1"/>
    </source>
</evidence>
<organism evidence="1">
    <name type="scientific">freshwater metagenome</name>
    <dbReference type="NCBI Taxonomy" id="449393"/>
    <lineage>
        <taxon>unclassified sequences</taxon>
        <taxon>metagenomes</taxon>
        <taxon>ecological metagenomes</taxon>
    </lineage>
</organism>
<dbReference type="AntiFam" id="ANF00204">
    <property type="entry name" value="Shadow ORF (opposite rpsA)"/>
</dbReference>
<proteinExistence type="predicted"/>
<name>A0A6J7D637_9ZZZZ</name>
<sequence length="317" mass="35053">MLPGKLRNVHQPIDATKVHESTKVDDRGNHTVANLTLEQSCQEVNADSRLSLLKESATRKHNVVAVFVQFNDLGFNLLAYVRLQIANSAHFDQGCGQETTKSDINDQTTLNHFNNQTFDDAVFFLNLFNVSPCAFVLCALLGQNEPAFFVLFLKDKCLNAVANFDDFIRVDVVLNGKFAGGDDTLSLVTDVEKDFITVNFDDDAFNDVAVIKIFDGRINGGEEIFSRANVVYSNLRCGRRGRCSSGHEVVGAFSSRDVREVPSVISTLDTDGVGAHLRPFCRCSVGGCIPGQANTHGHVQWYIKRVGRSHPLTYESF</sequence>
<reference evidence="1" key="1">
    <citation type="submission" date="2020-05" db="EMBL/GenBank/DDBJ databases">
        <authorList>
            <person name="Chiriac C."/>
            <person name="Salcher M."/>
            <person name="Ghai R."/>
            <person name="Kavagutti S V."/>
        </authorList>
    </citation>
    <scope>NUCLEOTIDE SEQUENCE</scope>
</reference>
<dbReference type="EMBL" id="CAFBLM010000008">
    <property type="protein sequence ID" value="CAB4862533.1"/>
    <property type="molecule type" value="Genomic_DNA"/>
</dbReference>